<keyword evidence="2 7" id="KW-0812">Transmembrane</keyword>
<gene>
    <name evidence="9" type="ORF">PENARI_c020G05819</name>
</gene>
<comment type="caution">
    <text evidence="9">The sequence shown here is derived from an EMBL/GenBank/DDBJ whole genome shotgun (WGS) entry which is preliminary data.</text>
</comment>
<keyword evidence="3 7" id="KW-1133">Transmembrane helix</keyword>
<evidence type="ECO:0000256" key="4">
    <source>
        <dbReference type="ARBA" id="ARBA00023136"/>
    </source>
</evidence>
<feature type="domain" description="Rhodopsin" evidence="8">
    <location>
        <begin position="32"/>
        <end position="266"/>
    </location>
</feature>
<name>A0A1F5L8P6_PENAI</name>
<dbReference type="PANTHER" id="PTHR33048">
    <property type="entry name" value="PTH11-LIKE INTEGRAL MEMBRANE PROTEIN (AFU_ORTHOLOGUE AFUA_5G11245)"/>
    <property type="match status" value="1"/>
</dbReference>
<feature type="transmembrane region" description="Helical" evidence="7">
    <location>
        <begin position="96"/>
        <end position="114"/>
    </location>
</feature>
<feature type="transmembrane region" description="Helical" evidence="7">
    <location>
        <begin position="170"/>
        <end position="191"/>
    </location>
</feature>
<dbReference type="InterPro" id="IPR049326">
    <property type="entry name" value="Rhodopsin_dom_fungi"/>
</dbReference>
<sequence length="365" mass="40556">MSGNTPGPSRALEIQVPCIVFLVTTPAFVATRLWSRAKSKSDLGWDDWSILASSVFAVIVMALMLASCAYGFGQHIANLTVPHRRMTLKLFFVSQAFYKLTMNMTKMSILLLYLRIFIQRWFRITCHALLVIITSYMVAAFFASVFQCTPVSRAWDKTIPGSCIDITTNWYANAGFSIATDFIILALPMYPLYKTKIMLKRKIALMIVFALGAFVAVTSIIRMQTLNFSSTSPDTTYDLASSVWTVTEENVAITCACLPMMWTPLAKLFPSFFSIDHGVDSYGSSAVKSSELPTSRSQNWTTYLDTKGSVSMNQINDTQNRPSEDSTGQILPSGQVGEAQDLNANGIRKVTEYHVSYFNAKPPST</sequence>
<evidence type="ECO:0000256" key="6">
    <source>
        <dbReference type="SAM" id="MobiDB-lite"/>
    </source>
</evidence>
<dbReference type="Proteomes" id="UP000177622">
    <property type="component" value="Unassembled WGS sequence"/>
</dbReference>
<evidence type="ECO:0000256" key="7">
    <source>
        <dbReference type="SAM" id="Phobius"/>
    </source>
</evidence>
<evidence type="ECO:0000256" key="3">
    <source>
        <dbReference type="ARBA" id="ARBA00022989"/>
    </source>
</evidence>
<evidence type="ECO:0000256" key="2">
    <source>
        <dbReference type="ARBA" id="ARBA00022692"/>
    </source>
</evidence>
<feature type="region of interest" description="Disordered" evidence="6">
    <location>
        <begin position="312"/>
        <end position="333"/>
    </location>
</feature>
<evidence type="ECO:0000313" key="10">
    <source>
        <dbReference type="Proteomes" id="UP000177622"/>
    </source>
</evidence>
<feature type="transmembrane region" description="Helical" evidence="7">
    <location>
        <begin position="203"/>
        <end position="221"/>
    </location>
</feature>
<evidence type="ECO:0000313" key="9">
    <source>
        <dbReference type="EMBL" id="OGE49593.1"/>
    </source>
</evidence>
<feature type="compositionally biased region" description="Polar residues" evidence="6">
    <location>
        <begin position="312"/>
        <end position="332"/>
    </location>
</feature>
<dbReference type="GeneID" id="34579746"/>
<evidence type="ECO:0000256" key="5">
    <source>
        <dbReference type="ARBA" id="ARBA00038359"/>
    </source>
</evidence>
<protein>
    <recommendedName>
        <fullName evidence="8">Rhodopsin domain-containing protein</fullName>
    </recommendedName>
</protein>
<evidence type="ECO:0000256" key="1">
    <source>
        <dbReference type="ARBA" id="ARBA00004141"/>
    </source>
</evidence>
<dbReference type="EMBL" id="LXJU01000020">
    <property type="protein sequence ID" value="OGE49593.1"/>
    <property type="molecule type" value="Genomic_DNA"/>
</dbReference>
<proteinExistence type="inferred from homology"/>
<accession>A0A1F5L8P6</accession>
<dbReference type="OrthoDB" id="444631at2759"/>
<comment type="subcellular location">
    <subcellularLocation>
        <location evidence="1">Membrane</location>
        <topology evidence="1">Multi-pass membrane protein</topology>
    </subcellularLocation>
</comment>
<dbReference type="AlphaFoldDB" id="A0A1F5L8P6"/>
<comment type="similarity">
    <text evidence="5">Belongs to the SAT4 family.</text>
</comment>
<keyword evidence="10" id="KW-1185">Reference proteome</keyword>
<reference evidence="9 10" key="1">
    <citation type="journal article" date="2016" name="Sci. Rep.">
        <title>Penicillium arizonense, a new, genome sequenced fungal species, reveals a high chemical diversity in secreted metabolites.</title>
        <authorList>
            <person name="Grijseels S."/>
            <person name="Nielsen J.C."/>
            <person name="Randelovic M."/>
            <person name="Nielsen J."/>
            <person name="Nielsen K.F."/>
            <person name="Workman M."/>
            <person name="Frisvad J.C."/>
        </authorList>
    </citation>
    <scope>NUCLEOTIDE SEQUENCE [LARGE SCALE GENOMIC DNA]</scope>
    <source>
        <strain evidence="9 10">CBS 141311</strain>
    </source>
</reference>
<feature type="transmembrane region" description="Helical" evidence="7">
    <location>
        <begin position="126"/>
        <end position="146"/>
    </location>
</feature>
<organism evidence="9 10">
    <name type="scientific">Penicillium arizonense</name>
    <dbReference type="NCBI Taxonomy" id="1835702"/>
    <lineage>
        <taxon>Eukaryota</taxon>
        <taxon>Fungi</taxon>
        <taxon>Dikarya</taxon>
        <taxon>Ascomycota</taxon>
        <taxon>Pezizomycotina</taxon>
        <taxon>Eurotiomycetes</taxon>
        <taxon>Eurotiomycetidae</taxon>
        <taxon>Eurotiales</taxon>
        <taxon>Aspergillaceae</taxon>
        <taxon>Penicillium</taxon>
    </lineage>
</organism>
<evidence type="ECO:0000259" key="8">
    <source>
        <dbReference type="Pfam" id="PF20684"/>
    </source>
</evidence>
<dbReference type="RefSeq" id="XP_022485044.1">
    <property type="nucleotide sequence ID" value="XM_022635012.1"/>
</dbReference>
<dbReference type="GO" id="GO:0016020">
    <property type="term" value="C:membrane"/>
    <property type="evidence" value="ECO:0007669"/>
    <property type="project" value="UniProtKB-SubCell"/>
</dbReference>
<feature type="transmembrane region" description="Helical" evidence="7">
    <location>
        <begin position="55"/>
        <end position="76"/>
    </location>
</feature>
<dbReference type="STRING" id="1835702.A0A1F5L8P6"/>
<dbReference type="PANTHER" id="PTHR33048:SF55">
    <property type="entry name" value="INTEGRAL MEMBRANE PROTEIN"/>
    <property type="match status" value="1"/>
</dbReference>
<dbReference type="Pfam" id="PF20684">
    <property type="entry name" value="Fung_rhodopsin"/>
    <property type="match status" value="1"/>
</dbReference>
<keyword evidence="4 7" id="KW-0472">Membrane</keyword>
<feature type="transmembrane region" description="Helical" evidence="7">
    <location>
        <begin position="14"/>
        <end position="34"/>
    </location>
</feature>
<dbReference type="InterPro" id="IPR052337">
    <property type="entry name" value="SAT4-like"/>
</dbReference>